<dbReference type="HAMAP" id="MF_00082">
    <property type="entry name" value="ArgB"/>
    <property type="match status" value="1"/>
</dbReference>
<evidence type="ECO:0000313" key="12">
    <source>
        <dbReference type="Proteomes" id="UP000661435"/>
    </source>
</evidence>
<feature type="binding site" evidence="9">
    <location>
        <begin position="65"/>
        <end position="66"/>
    </location>
    <ligand>
        <name>substrate</name>
    </ligand>
</feature>
<dbReference type="UniPathway" id="UPA00068">
    <property type="reaction ID" value="UER00107"/>
</dbReference>
<evidence type="ECO:0000256" key="4">
    <source>
        <dbReference type="ARBA" id="ARBA00022679"/>
    </source>
</evidence>
<keyword evidence="9" id="KW-0963">Cytoplasm</keyword>
<comment type="pathway">
    <text evidence="1 9">Amino-acid biosynthesis; L-arginine biosynthesis; N(2)-acetyl-L-ornithine from L-glutamate: step 2/4.</text>
</comment>
<dbReference type="InterPro" id="IPR037528">
    <property type="entry name" value="ArgB"/>
</dbReference>
<dbReference type="CDD" id="cd04250">
    <property type="entry name" value="AAK_NAGK-C"/>
    <property type="match status" value="1"/>
</dbReference>
<dbReference type="Gene3D" id="3.40.1160.10">
    <property type="entry name" value="Acetylglutamate kinase-like"/>
    <property type="match status" value="1"/>
</dbReference>
<keyword evidence="12" id="KW-1185">Reference proteome</keyword>
<dbReference type="AlphaFoldDB" id="A0A8J6M879"/>
<reference evidence="11" key="1">
    <citation type="submission" date="2020-08" db="EMBL/GenBank/DDBJ databases">
        <title>Genome public.</title>
        <authorList>
            <person name="Liu C."/>
            <person name="Sun Q."/>
        </authorList>
    </citation>
    <scope>NUCLEOTIDE SEQUENCE</scope>
    <source>
        <strain evidence="11">NSJ-51</strain>
    </source>
</reference>
<gene>
    <name evidence="9 11" type="primary">argB</name>
    <name evidence="11" type="ORF">H8S57_05870</name>
</gene>
<keyword evidence="7 9" id="KW-0067">ATP-binding</keyword>
<dbReference type="PRINTS" id="PR00474">
    <property type="entry name" value="GLU5KINASE"/>
</dbReference>
<dbReference type="FunFam" id="3.40.1160.10:FF:000004">
    <property type="entry name" value="Acetylglutamate kinase"/>
    <property type="match status" value="1"/>
</dbReference>
<evidence type="ECO:0000259" key="10">
    <source>
        <dbReference type="Pfam" id="PF00696"/>
    </source>
</evidence>
<keyword evidence="2 9" id="KW-0055">Arginine biosynthesis</keyword>
<feature type="site" description="Transition state stabilizer" evidence="9">
    <location>
        <position position="243"/>
    </location>
</feature>
<keyword evidence="3 9" id="KW-0028">Amino-acid biosynthesis</keyword>
<comment type="similarity">
    <text evidence="9">Belongs to the acetylglutamate kinase family. ArgB subfamily.</text>
</comment>
<comment type="subcellular location">
    <subcellularLocation>
        <location evidence="9">Cytoplasm</location>
    </subcellularLocation>
</comment>
<keyword evidence="5 9" id="KW-0547">Nucleotide-binding</keyword>
<dbReference type="SUPFAM" id="SSF53633">
    <property type="entry name" value="Carbamate kinase-like"/>
    <property type="match status" value="1"/>
</dbReference>
<dbReference type="GO" id="GO:0003991">
    <property type="term" value="F:acetylglutamate kinase activity"/>
    <property type="evidence" value="ECO:0007669"/>
    <property type="project" value="UniProtKB-UniRule"/>
</dbReference>
<evidence type="ECO:0000256" key="8">
    <source>
        <dbReference type="ARBA" id="ARBA00048141"/>
    </source>
</evidence>
<protein>
    <recommendedName>
        <fullName evidence="9">Acetylglutamate kinase</fullName>
        <ecNumber evidence="9">2.7.2.8</ecNumber>
    </recommendedName>
    <alternativeName>
        <fullName evidence="9">N-acetyl-L-glutamate 5-phosphotransferase</fullName>
    </alternativeName>
    <alternativeName>
        <fullName evidence="9">NAG kinase</fullName>
        <shortName evidence="9">NAGK</shortName>
    </alternativeName>
</protein>
<dbReference type="EMBL" id="JACOPP010000005">
    <property type="protein sequence ID" value="MBC5733251.1"/>
    <property type="molecule type" value="Genomic_DNA"/>
</dbReference>
<feature type="binding site" evidence="9">
    <location>
        <position position="87"/>
    </location>
    <ligand>
        <name>substrate</name>
    </ligand>
</feature>
<name>A0A8J6M879_9FIRM</name>
<feature type="binding site" evidence="9">
    <location>
        <position position="180"/>
    </location>
    <ligand>
        <name>substrate</name>
    </ligand>
</feature>
<dbReference type="PANTHER" id="PTHR23342:SF0">
    <property type="entry name" value="N-ACETYLGLUTAMATE SYNTHASE, MITOCHONDRIAL"/>
    <property type="match status" value="1"/>
</dbReference>
<evidence type="ECO:0000256" key="9">
    <source>
        <dbReference type="HAMAP-Rule" id="MF_00082"/>
    </source>
</evidence>
<dbReference type="InterPro" id="IPR001057">
    <property type="entry name" value="Glu/AcGlu_kinase"/>
</dbReference>
<accession>A0A8J6M879</accession>
<keyword evidence="6 9" id="KW-0418">Kinase</keyword>
<evidence type="ECO:0000256" key="6">
    <source>
        <dbReference type="ARBA" id="ARBA00022777"/>
    </source>
</evidence>
<evidence type="ECO:0000256" key="5">
    <source>
        <dbReference type="ARBA" id="ARBA00022741"/>
    </source>
</evidence>
<dbReference type="Proteomes" id="UP000661435">
    <property type="component" value="Unassembled WGS sequence"/>
</dbReference>
<comment type="function">
    <text evidence="9">Catalyzes the ATP-dependent phosphorylation of N-acetyl-L-glutamate.</text>
</comment>
<organism evidence="11 12">
    <name type="scientific">Lawsonibacter hominis</name>
    <dbReference type="NCBI Taxonomy" id="2763053"/>
    <lineage>
        <taxon>Bacteria</taxon>
        <taxon>Bacillati</taxon>
        <taxon>Bacillota</taxon>
        <taxon>Clostridia</taxon>
        <taxon>Eubacteriales</taxon>
        <taxon>Oscillospiraceae</taxon>
        <taxon>Lawsonibacter</taxon>
    </lineage>
</organism>
<dbReference type="PIRSF" id="PIRSF000728">
    <property type="entry name" value="NAGK"/>
    <property type="match status" value="1"/>
</dbReference>
<dbReference type="InterPro" id="IPR036393">
    <property type="entry name" value="AceGlu_kinase-like_sf"/>
</dbReference>
<evidence type="ECO:0000313" key="11">
    <source>
        <dbReference type="EMBL" id="MBC5733251.1"/>
    </source>
</evidence>
<comment type="catalytic activity">
    <reaction evidence="8 9">
        <text>N-acetyl-L-glutamate + ATP = N-acetyl-L-glutamyl 5-phosphate + ADP</text>
        <dbReference type="Rhea" id="RHEA:14629"/>
        <dbReference type="ChEBI" id="CHEBI:30616"/>
        <dbReference type="ChEBI" id="CHEBI:44337"/>
        <dbReference type="ChEBI" id="CHEBI:57936"/>
        <dbReference type="ChEBI" id="CHEBI:456216"/>
        <dbReference type="EC" id="2.7.2.8"/>
    </reaction>
</comment>
<sequence>MSYSHVERAQVLAEALPYIQTYYGKTVVVKYGGNAMISEALRQAVISDIILLHLVGIRVVVVHGGGPEITDMLRKIGKTSRFVDGLRYTDEETMDIVQQVLCGKVNKNLVATLNRMGGKAIGLCGMDAGLFQAKMLDEKYGLVGEITQVDPRLVVDALEDGYIPVVSTVAQGVDADTAYNINADTAAAKLAVALGAEKLILLTDVRGLLRDPGDEGTLLRVVELSQVPGLIKDGVIQGGMIPKVDCCVEAVRSGVKRTHILDGRIPHSILIELLSDEGIGTMLL</sequence>
<feature type="site" description="Transition state stabilizer" evidence="9">
    <location>
        <position position="30"/>
    </location>
</feature>
<dbReference type="InterPro" id="IPR004662">
    <property type="entry name" value="AcgluKinase_fam"/>
</dbReference>
<evidence type="ECO:0000256" key="1">
    <source>
        <dbReference type="ARBA" id="ARBA00004828"/>
    </source>
</evidence>
<dbReference type="InterPro" id="IPR001048">
    <property type="entry name" value="Asp/Glu/Uridylate_kinase"/>
</dbReference>
<dbReference type="EC" id="2.7.2.8" evidence="9"/>
<dbReference type="GO" id="GO:0005524">
    <property type="term" value="F:ATP binding"/>
    <property type="evidence" value="ECO:0007669"/>
    <property type="project" value="UniProtKB-UniRule"/>
</dbReference>
<dbReference type="InterPro" id="IPR041727">
    <property type="entry name" value="NAGK-C"/>
</dbReference>
<feature type="domain" description="Aspartate/glutamate/uridylate kinase" evidence="10">
    <location>
        <begin position="25"/>
        <end position="262"/>
    </location>
</feature>
<dbReference type="GO" id="GO:0005737">
    <property type="term" value="C:cytoplasm"/>
    <property type="evidence" value="ECO:0007669"/>
    <property type="project" value="UniProtKB-SubCell"/>
</dbReference>
<dbReference type="RefSeq" id="WP_186907141.1">
    <property type="nucleotide sequence ID" value="NZ_JACOPP010000005.1"/>
</dbReference>
<evidence type="ECO:0000256" key="2">
    <source>
        <dbReference type="ARBA" id="ARBA00022571"/>
    </source>
</evidence>
<dbReference type="NCBIfam" id="TIGR00761">
    <property type="entry name" value="argB"/>
    <property type="match status" value="1"/>
</dbReference>
<dbReference type="GO" id="GO:0042450">
    <property type="term" value="P:L-arginine biosynthetic process via ornithine"/>
    <property type="evidence" value="ECO:0007669"/>
    <property type="project" value="UniProtKB-UniRule"/>
</dbReference>
<evidence type="ECO:0000256" key="3">
    <source>
        <dbReference type="ARBA" id="ARBA00022605"/>
    </source>
</evidence>
<evidence type="ECO:0000256" key="7">
    <source>
        <dbReference type="ARBA" id="ARBA00022840"/>
    </source>
</evidence>
<comment type="caution">
    <text evidence="11">The sequence shown here is derived from an EMBL/GenBank/DDBJ whole genome shotgun (WGS) entry which is preliminary data.</text>
</comment>
<dbReference type="PANTHER" id="PTHR23342">
    <property type="entry name" value="N-ACETYLGLUTAMATE SYNTHASE"/>
    <property type="match status" value="1"/>
</dbReference>
<keyword evidence="4 9" id="KW-0808">Transferase</keyword>
<proteinExistence type="inferred from homology"/>
<dbReference type="Pfam" id="PF00696">
    <property type="entry name" value="AA_kinase"/>
    <property type="match status" value="1"/>
</dbReference>